<keyword evidence="3" id="KW-1185">Reference proteome</keyword>
<sequence>MDFFPSISLHLVLICLNTEQNRKGHNCNPNHVSSTMRRGTKVRVKGLVKAAKHNGKIGIVTKATAPGEGQRVGVKLQDGSGVLAVKIENLEEIKSSPRTTATVSKPKSASASTPASTLPKERTLKRDNALLREVDGSPDPNVLALYYHFADRAFDCFNASEYNVQMLRYYEKGLSVRLICPRMIGGNEYFLVGLQHAQHDKNSLCEVAFNCGRSFTGISMLVKKRCFVCHKPLPGNSQCPSCLCACFCTDSSCINRNSTIRSDHERLCKKIDLTKVVVEKESLQLLQ</sequence>
<evidence type="ECO:0000256" key="1">
    <source>
        <dbReference type="SAM" id="MobiDB-lite"/>
    </source>
</evidence>
<dbReference type="OrthoDB" id="200204at2759"/>
<dbReference type="AlphaFoldDB" id="A0A448ZCR4"/>
<name>A0A448ZCR4_9STRA</name>
<accession>A0A448ZCR4</accession>
<reference evidence="2 3" key="1">
    <citation type="submission" date="2019-01" db="EMBL/GenBank/DDBJ databases">
        <authorList>
            <person name="Ferrante I. M."/>
        </authorList>
    </citation>
    <scope>NUCLEOTIDE SEQUENCE [LARGE SCALE GENOMIC DNA]</scope>
    <source>
        <strain evidence="2 3">B856</strain>
    </source>
</reference>
<protein>
    <submittedName>
        <fullName evidence="2">Uncharacterized protein</fullName>
    </submittedName>
</protein>
<feature type="compositionally biased region" description="Low complexity" evidence="1">
    <location>
        <begin position="99"/>
        <end position="118"/>
    </location>
</feature>
<gene>
    <name evidence="2" type="ORF">PSNMU_V1.4_AUG-EV-PASAV3_0067040</name>
</gene>
<dbReference type="Proteomes" id="UP000291116">
    <property type="component" value="Unassembled WGS sequence"/>
</dbReference>
<feature type="region of interest" description="Disordered" evidence="1">
    <location>
        <begin position="96"/>
        <end position="122"/>
    </location>
</feature>
<proteinExistence type="predicted"/>
<dbReference type="EMBL" id="CAACVS010000236">
    <property type="protein sequence ID" value="VEU39828.1"/>
    <property type="molecule type" value="Genomic_DNA"/>
</dbReference>
<evidence type="ECO:0000313" key="3">
    <source>
        <dbReference type="Proteomes" id="UP000291116"/>
    </source>
</evidence>
<organism evidence="2 3">
    <name type="scientific">Pseudo-nitzschia multistriata</name>
    <dbReference type="NCBI Taxonomy" id="183589"/>
    <lineage>
        <taxon>Eukaryota</taxon>
        <taxon>Sar</taxon>
        <taxon>Stramenopiles</taxon>
        <taxon>Ochrophyta</taxon>
        <taxon>Bacillariophyta</taxon>
        <taxon>Bacillariophyceae</taxon>
        <taxon>Bacillariophycidae</taxon>
        <taxon>Bacillariales</taxon>
        <taxon>Bacillariaceae</taxon>
        <taxon>Pseudo-nitzschia</taxon>
    </lineage>
</organism>
<evidence type="ECO:0000313" key="2">
    <source>
        <dbReference type="EMBL" id="VEU39828.1"/>
    </source>
</evidence>